<keyword evidence="1" id="KW-0349">Heme</keyword>
<dbReference type="InterPro" id="IPR016053">
    <property type="entry name" value="Haem_Oase-like"/>
</dbReference>
<dbReference type="PANTHER" id="PTHR10720:SF0">
    <property type="entry name" value="HEME OXYGENASE"/>
    <property type="match status" value="1"/>
</dbReference>
<keyword evidence="5" id="KW-1185">Reference proteome</keyword>
<dbReference type="SUPFAM" id="SSF48613">
    <property type="entry name" value="Heme oxygenase-like"/>
    <property type="match status" value="1"/>
</dbReference>
<proteinExistence type="predicted"/>
<name>A0ABW5XG12_9MICO</name>
<organism evidence="4 5">
    <name type="scientific">Populibacterium corticicola</name>
    <dbReference type="NCBI Taxonomy" id="1812826"/>
    <lineage>
        <taxon>Bacteria</taxon>
        <taxon>Bacillati</taxon>
        <taxon>Actinomycetota</taxon>
        <taxon>Actinomycetes</taxon>
        <taxon>Micrococcales</taxon>
        <taxon>Jonesiaceae</taxon>
        <taxon>Populibacterium</taxon>
    </lineage>
</organism>
<dbReference type="PRINTS" id="PR00088">
    <property type="entry name" value="HAEMOXYGNASE"/>
</dbReference>
<evidence type="ECO:0000256" key="3">
    <source>
        <dbReference type="ARBA" id="ARBA00023004"/>
    </source>
</evidence>
<accession>A0ABW5XG12</accession>
<evidence type="ECO:0000313" key="5">
    <source>
        <dbReference type="Proteomes" id="UP001597391"/>
    </source>
</evidence>
<comment type="caution">
    <text evidence="4">The sequence shown here is derived from an EMBL/GenBank/DDBJ whole genome shotgun (WGS) entry which is preliminary data.</text>
</comment>
<sequence length="224" mass="25080">MTATVSDISTDTIETTPLATRLKEGTRQIHSDAENMRFISELMGGKLNVAAYRDLAIQQHYIYAALEQATEDIAGMPQADTLTFAELTRSPSIAQDLEFLVGPDWAEQIQPLPATLVYVERLRQSSGSLARYAAHAWTRYLGDLSGGQVIKVMMQRHYGMGQDGLNFYDFKEIVKAKPFKDLYRERLNGLQLTETEIEEAVAEALVAFELNQKMFAELGAIHCN</sequence>
<dbReference type="InterPro" id="IPR016084">
    <property type="entry name" value="Haem_Oase-like_multi-hlx"/>
</dbReference>
<evidence type="ECO:0000256" key="2">
    <source>
        <dbReference type="ARBA" id="ARBA00022723"/>
    </source>
</evidence>
<dbReference type="PANTHER" id="PTHR10720">
    <property type="entry name" value="HEME OXYGENASE"/>
    <property type="match status" value="1"/>
</dbReference>
<dbReference type="PIRSF" id="PIRSF000343">
    <property type="entry name" value="Haem_Oase"/>
    <property type="match status" value="1"/>
</dbReference>
<protein>
    <submittedName>
        <fullName evidence="4">Heme oxygenase (Biliverdin-producing)</fullName>
    </submittedName>
</protein>
<keyword evidence="2" id="KW-0479">Metal-binding</keyword>
<dbReference type="CDD" id="cd19165">
    <property type="entry name" value="HemeO"/>
    <property type="match status" value="1"/>
</dbReference>
<evidence type="ECO:0000313" key="4">
    <source>
        <dbReference type="EMBL" id="MFD2840329.1"/>
    </source>
</evidence>
<dbReference type="Gene3D" id="1.20.910.10">
    <property type="entry name" value="Heme oxygenase-like"/>
    <property type="match status" value="1"/>
</dbReference>
<dbReference type="Proteomes" id="UP001597391">
    <property type="component" value="Unassembled WGS sequence"/>
</dbReference>
<dbReference type="EMBL" id="JBHUOP010000003">
    <property type="protein sequence ID" value="MFD2840329.1"/>
    <property type="molecule type" value="Genomic_DNA"/>
</dbReference>
<dbReference type="Pfam" id="PF01126">
    <property type="entry name" value="Heme_oxygenase"/>
    <property type="match status" value="1"/>
</dbReference>
<reference evidence="5" key="1">
    <citation type="journal article" date="2019" name="Int. J. Syst. Evol. Microbiol.">
        <title>The Global Catalogue of Microorganisms (GCM) 10K type strain sequencing project: providing services to taxonomists for standard genome sequencing and annotation.</title>
        <authorList>
            <consortium name="The Broad Institute Genomics Platform"/>
            <consortium name="The Broad Institute Genome Sequencing Center for Infectious Disease"/>
            <person name="Wu L."/>
            <person name="Ma J."/>
        </authorList>
    </citation>
    <scope>NUCLEOTIDE SEQUENCE [LARGE SCALE GENOMIC DNA]</scope>
    <source>
        <strain evidence="5">KCTC 33576</strain>
    </source>
</reference>
<gene>
    <name evidence="4" type="ORF">ACFSYH_07060</name>
</gene>
<dbReference type="RefSeq" id="WP_377466154.1">
    <property type="nucleotide sequence ID" value="NZ_JBHUOP010000003.1"/>
</dbReference>
<dbReference type="InterPro" id="IPR002051">
    <property type="entry name" value="Haem_Oase"/>
</dbReference>
<keyword evidence="3" id="KW-0408">Iron</keyword>
<evidence type="ECO:0000256" key="1">
    <source>
        <dbReference type="ARBA" id="ARBA00022617"/>
    </source>
</evidence>